<evidence type="ECO:0000256" key="1">
    <source>
        <dbReference type="ARBA" id="ARBA00005417"/>
    </source>
</evidence>
<protein>
    <submittedName>
        <fullName evidence="5">Uncharacterized protein</fullName>
    </submittedName>
</protein>
<dbReference type="RefSeq" id="WP_242965113.1">
    <property type="nucleotide sequence ID" value="NZ_CP022121.1"/>
</dbReference>
<evidence type="ECO:0000256" key="4">
    <source>
        <dbReference type="ARBA" id="ARBA00022840"/>
    </source>
</evidence>
<dbReference type="SUPFAM" id="SSF52540">
    <property type="entry name" value="P-loop containing nucleoside triphosphate hydrolases"/>
    <property type="match status" value="1"/>
</dbReference>
<comment type="similarity">
    <text evidence="1">Belongs to the ABC transporter superfamily.</text>
</comment>
<proteinExistence type="inferred from homology"/>
<name>A0ABT1Y681_9FIRM</name>
<accession>A0ABT1Y681</accession>
<organism evidence="5 6">
    <name type="scientific">Dehalobacterium formicoaceticum</name>
    <dbReference type="NCBI Taxonomy" id="51515"/>
    <lineage>
        <taxon>Bacteria</taxon>
        <taxon>Bacillati</taxon>
        <taxon>Bacillota</taxon>
        <taxon>Clostridia</taxon>
        <taxon>Eubacteriales</taxon>
        <taxon>Peptococcaceae</taxon>
        <taxon>Dehalobacterium</taxon>
    </lineage>
</organism>
<dbReference type="Gene3D" id="3.40.50.300">
    <property type="entry name" value="P-loop containing nucleotide triphosphate hydrolases"/>
    <property type="match status" value="1"/>
</dbReference>
<dbReference type="EMBL" id="JANPWE010000007">
    <property type="protein sequence ID" value="MCR6546392.1"/>
    <property type="molecule type" value="Genomic_DNA"/>
</dbReference>
<keyword evidence="4" id="KW-0067">ATP-binding</keyword>
<keyword evidence="2" id="KW-0813">Transport</keyword>
<evidence type="ECO:0000256" key="3">
    <source>
        <dbReference type="ARBA" id="ARBA00022741"/>
    </source>
</evidence>
<gene>
    <name evidence="5" type="ORF">NVS47_12875</name>
</gene>
<evidence type="ECO:0000313" key="6">
    <source>
        <dbReference type="Proteomes" id="UP001524944"/>
    </source>
</evidence>
<comment type="caution">
    <text evidence="5">The sequence shown here is derived from an EMBL/GenBank/DDBJ whole genome shotgun (WGS) entry which is preliminary data.</text>
</comment>
<evidence type="ECO:0000256" key="2">
    <source>
        <dbReference type="ARBA" id="ARBA00022448"/>
    </source>
</evidence>
<dbReference type="InterPro" id="IPR027417">
    <property type="entry name" value="P-loop_NTPase"/>
</dbReference>
<evidence type="ECO:0000313" key="5">
    <source>
        <dbReference type="EMBL" id="MCR6546392.1"/>
    </source>
</evidence>
<dbReference type="PANTHER" id="PTHR43776">
    <property type="entry name" value="TRANSPORT ATP-BINDING PROTEIN"/>
    <property type="match status" value="1"/>
</dbReference>
<dbReference type="Proteomes" id="UP001524944">
    <property type="component" value="Unassembled WGS sequence"/>
</dbReference>
<dbReference type="InterPro" id="IPR050319">
    <property type="entry name" value="ABC_transp_ATP-bind"/>
</dbReference>
<sequence>MDVTIQAQIITLIRRLRNETGMSYLFISHDLALVQEISDRILVMYQGKLIEEGTPDEIIMDPQKAYTKRLVDAVL</sequence>
<keyword evidence="6" id="KW-1185">Reference proteome</keyword>
<dbReference type="PANTHER" id="PTHR43776:SF7">
    <property type="entry name" value="D,D-DIPEPTIDE TRANSPORT ATP-BINDING PROTEIN DDPF-RELATED"/>
    <property type="match status" value="1"/>
</dbReference>
<reference evidence="5 6" key="1">
    <citation type="submission" date="2022-08" db="EMBL/GenBank/DDBJ databases">
        <title>Proteogenomics of the novel Dehalobacterium formicoaceticum strain EZ94 highlights a key role of methyltransferases during anaerobic dichloromethane degradation.</title>
        <authorList>
            <person name="Wasmund K."/>
        </authorList>
    </citation>
    <scope>NUCLEOTIDE SEQUENCE [LARGE SCALE GENOMIC DNA]</scope>
    <source>
        <strain evidence="5 6">EZ94</strain>
    </source>
</reference>
<keyword evidence="3" id="KW-0547">Nucleotide-binding</keyword>